<feature type="transmembrane region" description="Helical" evidence="3">
    <location>
        <begin position="215"/>
        <end position="239"/>
    </location>
</feature>
<organism evidence="5 8">
    <name type="scientific">Biomphalaria glabrata</name>
    <name type="common">Bloodfluke planorb</name>
    <name type="synonym">Freshwater snail</name>
    <dbReference type="NCBI Taxonomy" id="6526"/>
    <lineage>
        <taxon>Eukaryota</taxon>
        <taxon>Metazoa</taxon>
        <taxon>Spiralia</taxon>
        <taxon>Lophotrochozoa</taxon>
        <taxon>Mollusca</taxon>
        <taxon>Gastropoda</taxon>
        <taxon>Heterobranchia</taxon>
        <taxon>Euthyneura</taxon>
        <taxon>Panpulmonata</taxon>
        <taxon>Hygrophila</taxon>
        <taxon>Lymnaeoidea</taxon>
        <taxon>Planorbidae</taxon>
        <taxon>Biomphalaria</taxon>
    </lineage>
</organism>
<dbReference type="InterPro" id="IPR000488">
    <property type="entry name" value="Death_dom"/>
</dbReference>
<dbReference type="InterPro" id="IPR053075">
    <property type="entry name" value="TNFRSF11A"/>
</dbReference>
<feature type="coiled-coil region" evidence="1">
    <location>
        <begin position="245"/>
        <end position="272"/>
    </location>
</feature>
<evidence type="ECO:0000259" key="4">
    <source>
        <dbReference type="PROSITE" id="PS50017"/>
    </source>
</evidence>
<sequence>MTRSFNNTKKSDEDLNKIWNTVYEFVDLAKPIMPSHNGDNSVCPKKENDSCPAGQFHAPCDPPDDNKYQCRPCTDSTFQPNENWKNDRCRLKRRCNKPHMKYADMGDTKRDASCMCDDGYHFPNEDQRACVPNVECQKGTAPGLYGDCEPCLSKGMFSDTIGRAKKCKPITNCEKQNRCTLVPSNGEQDNVCGPEVKNLSTCEELHPPSRSSTDILQYAIIGGIIFILLLVVTLLLFFICRRKSLRRHNNLRALTESEMEQLRQRVIKESEKEQVFCRKVLTTSFSFIEERIDRQIWTLAQELFRTHPKPGHFEHIVEKYKDSQAKYTVNGYLQDWKQWKGDNKDTVAELFRGLRQVKRDDIANEICMCLRSDVNYNVDGDFQTGYQRQSLKDDCVYIFFPCFYQANEKSPPVPMGGVVVVENDNGEAGTKLLAIATDDLEDGADDGAGDKPPGTFYSPQLSPSAPTLEDSTVYPEVKFSRQWSQPVQATS</sequence>
<proteinExistence type="predicted"/>
<reference evidence="6 7" key="1">
    <citation type="submission" date="2025-04" db="UniProtKB">
        <authorList>
            <consortium name="RefSeq"/>
        </authorList>
    </citation>
    <scope>IDENTIFICATION</scope>
</reference>
<dbReference type="CDD" id="cd01670">
    <property type="entry name" value="Death"/>
    <property type="match status" value="1"/>
</dbReference>
<dbReference type="AlphaFoldDB" id="A0A9W2YPR4"/>
<dbReference type="GeneID" id="106058383"/>
<dbReference type="PANTHER" id="PTHR47134">
    <property type="entry name" value="TUMOR NECROSIS FACTOR RECEPTOR SUPERFAMILY MEMBER 11A"/>
    <property type="match status" value="1"/>
</dbReference>
<keyword evidence="1" id="KW-0175">Coiled coil</keyword>
<evidence type="ECO:0000256" key="2">
    <source>
        <dbReference type="SAM" id="MobiDB-lite"/>
    </source>
</evidence>
<dbReference type="PANTHER" id="PTHR47134:SF1">
    <property type="entry name" value="TUMOR NECROSIS FACTOR RECEPTOR SUPERFAMILY MEMBER 11A"/>
    <property type="match status" value="1"/>
</dbReference>
<keyword evidence="3" id="KW-0472">Membrane</keyword>
<keyword evidence="3" id="KW-0812">Transmembrane</keyword>
<evidence type="ECO:0000256" key="1">
    <source>
        <dbReference type="SAM" id="Coils"/>
    </source>
</evidence>
<dbReference type="GO" id="GO:0019955">
    <property type="term" value="F:cytokine binding"/>
    <property type="evidence" value="ECO:0007669"/>
    <property type="project" value="TreeGrafter"/>
</dbReference>
<evidence type="ECO:0000313" key="8">
    <source>
        <dbReference type="RefSeq" id="XP_055864713.1"/>
    </source>
</evidence>
<dbReference type="RefSeq" id="XP_055864713.1">
    <property type="nucleotide sequence ID" value="XM_056008738.1"/>
</dbReference>
<protein>
    <submittedName>
        <fullName evidence="6 7">Uncharacterized protein LOC106058383 isoform X1</fullName>
    </submittedName>
</protein>
<keyword evidence="3" id="KW-1133">Transmembrane helix</keyword>
<name>A0A9W2YPR4_BIOGL</name>
<evidence type="ECO:0000313" key="5">
    <source>
        <dbReference type="Proteomes" id="UP001165740"/>
    </source>
</evidence>
<dbReference type="Gene3D" id="1.10.533.10">
    <property type="entry name" value="Death Domain, Fas"/>
    <property type="match status" value="1"/>
</dbReference>
<dbReference type="OrthoDB" id="6157299at2759"/>
<dbReference type="Gene3D" id="2.10.50.10">
    <property type="entry name" value="Tumor Necrosis Factor Receptor, subunit A, domain 2"/>
    <property type="match status" value="2"/>
</dbReference>
<accession>A0A9W2YPR4</accession>
<dbReference type="Proteomes" id="UP001165740">
    <property type="component" value="Chromosome 13"/>
</dbReference>
<dbReference type="InterPro" id="IPR011029">
    <property type="entry name" value="DEATH-like_dom_sf"/>
</dbReference>
<dbReference type="PROSITE" id="PS50017">
    <property type="entry name" value="DEATH_DOMAIN"/>
    <property type="match status" value="1"/>
</dbReference>
<feature type="domain" description="Death" evidence="4">
    <location>
        <begin position="333"/>
        <end position="366"/>
    </location>
</feature>
<dbReference type="RefSeq" id="XP_055864711.1">
    <property type="nucleotide sequence ID" value="XM_056008736.1"/>
</dbReference>
<feature type="region of interest" description="Disordered" evidence="2">
    <location>
        <begin position="440"/>
        <end position="470"/>
    </location>
</feature>
<keyword evidence="5" id="KW-1185">Reference proteome</keyword>
<dbReference type="GO" id="GO:0070555">
    <property type="term" value="P:response to interleukin-1"/>
    <property type="evidence" value="ECO:0007669"/>
    <property type="project" value="TreeGrafter"/>
</dbReference>
<evidence type="ECO:0000313" key="7">
    <source>
        <dbReference type="RefSeq" id="XP_055864712.1"/>
    </source>
</evidence>
<dbReference type="GO" id="GO:0005031">
    <property type="term" value="F:tumor necrosis factor receptor activity"/>
    <property type="evidence" value="ECO:0007669"/>
    <property type="project" value="TreeGrafter"/>
</dbReference>
<dbReference type="RefSeq" id="XP_055864712.1">
    <property type="nucleotide sequence ID" value="XM_056008737.1"/>
</dbReference>
<gene>
    <name evidence="6 7 8" type="primary">LOC106058383</name>
</gene>
<dbReference type="OMA" id="HNITHTF"/>
<dbReference type="GO" id="GO:0009897">
    <property type="term" value="C:external side of plasma membrane"/>
    <property type="evidence" value="ECO:0007669"/>
    <property type="project" value="TreeGrafter"/>
</dbReference>
<evidence type="ECO:0000256" key="3">
    <source>
        <dbReference type="SAM" id="Phobius"/>
    </source>
</evidence>
<evidence type="ECO:0000313" key="6">
    <source>
        <dbReference type="RefSeq" id="XP_055864711.1"/>
    </source>
</evidence>